<proteinExistence type="predicted"/>
<evidence type="ECO:0000313" key="2">
    <source>
        <dbReference type="EMBL" id="SUJ20626.1"/>
    </source>
</evidence>
<organism evidence="2 3">
    <name type="scientific">Sphingobacterium spiritivorum</name>
    <name type="common">Flavobacterium spiritivorum</name>
    <dbReference type="NCBI Taxonomy" id="258"/>
    <lineage>
        <taxon>Bacteria</taxon>
        <taxon>Pseudomonadati</taxon>
        <taxon>Bacteroidota</taxon>
        <taxon>Sphingobacteriia</taxon>
        <taxon>Sphingobacteriales</taxon>
        <taxon>Sphingobacteriaceae</taxon>
        <taxon>Sphingobacterium</taxon>
    </lineage>
</organism>
<name>A0A380CH11_SPHSI</name>
<evidence type="ECO:0000259" key="1">
    <source>
        <dbReference type="Pfam" id="PF03713"/>
    </source>
</evidence>
<feature type="domain" description="DUF305" evidence="1">
    <location>
        <begin position="31"/>
        <end position="111"/>
    </location>
</feature>
<dbReference type="InterPro" id="IPR012347">
    <property type="entry name" value="Ferritin-like"/>
</dbReference>
<dbReference type="AlphaFoldDB" id="A0A380CH11"/>
<dbReference type="PANTHER" id="PTHR36933">
    <property type="entry name" value="SLL0788 PROTEIN"/>
    <property type="match status" value="1"/>
</dbReference>
<evidence type="ECO:0000313" key="3">
    <source>
        <dbReference type="Proteomes" id="UP000254893"/>
    </source>
</evidence>
<sequence>MKLAIKIMAIAGILLFIQACDKDDINKIKIQNHDDNEMMTIMHNMMDEMMAMQMPPDPDNAFALMMRMHHQGAIDMANKELQSGDDAQMREMAQKIIKDQKAEIQELTTFLNGHVPHLNVPEFVTEQMKNMERSGRVTDLQIINGDTDHDFAMLMIQHHQNAIGNAKLELIYGHESAMQTMAKNIIEKQDQEISEIQTWLLANKNR</sequence>
<dbReference type="RefSeq" id="WP_002993226.1">
    <property type="nucleotide sequence ID" value="NZ_CP068082.1"/>
</dbReference>
<reference evidence="2 3" key="1">
    <citation type="submission" date="2018-06" db="EMBL/GenBank/DDBJ databases">
        <authorList>
            <consortium name="Pathogen Informatics"/>
            <person name="Doyle S."/>
        </authorList>
    </citation>
    <scope>NUCLEOTIDE SEQUENCE [LARGE SCALE GENOMIC DNA]</scope>
    <source>
        <strain evidence="2 3">NCTC11388</strain>
    </source>
</reference>
<feature type="domain" description="DUF305" evidence="1">
    <location>
        <begin position="125"/>
        <end position="200"/>
    </location>
</feature>
<gene>
    <name evidence="2" type="ORF">NCTC11388_03041</name>
</gene>
<dbReference type="PANTHER" id="PTHR36933:SF1">
    <property type="entry name" value="SLL0788 PROTEIN"/>
    <property type="match status" value="1"/>
</dbReference>
<dbReference type="PROSITE" id="PS51257">
    <property type="entry name" value="PROKAR_LIPOPROTEIN"/>
    <property type="match status" value="1"/>
</dbReference>
<dbReference type="GeneID" id="95427791"/>
<dbReference type="Pfam" id="PF03713">
    <property type="entry name" value="DUF305"/>
    <property type="match status" value="2"/>
</dbReference>
<accession>A0A380CH11</accession>
<dbReference type="InterPro" id="IPR005183">
    <property type="entry name" value="DUF305_CopM-like"/>
</dbReference>
<dbReference type="EMBL" id="UGYW01000002">
    <property type="protein sequence ID" value="SUJ20626.1"/>
    <property type="molecule type" value="Genomic_DNA"/>
</dbReference>
<protein>
    <submittedName>
        <fullName evidence="2">Uncharacterized protein conserved in bacteria</fullName>
    </submittedName>
</protein>
<dbReference type="Proteomes" id="UP000254893">
    <property type="component" value="Unassembled WGS sequence"/>
</dbReference>
<dbReference type="Gene3D" id="1.20.1260.10">
    <property type="match status" value="2"/>
</dbReference>